<dbReference type="GO" id="GO:0000166">
    <property type="term" value="F:nucleotide binding"/>
    <property type="evidence" value="ECO:0007669"/>
    <property type="project" value="InterPro"/>
</dbReference>
<evidence type="ECO:0000259" key="5">
    <source>
        <dbReference type="SMART" id="SM00657"/>
    </source>
</evidence>
<feature type="region of interest" description="Disordered" evidence="4">
    <location>
        <begin position="80"/>
        <end position="103"/>
    </location>
</feature>
<feature type="region of interest" description="Disordered" evidence="4">
    <location>
        <begin position="1"/>
        <end position="28"/>
    </location>
</feature>
<dbReference type="InterPro" id="IPR005574">
    <property type="entry name" value="Rpb4/RPC9"/>
</dbReference>
<accession>A0A9W7DH25</accession>
<dbReference type="GO" id="GO:0005634">
    <property type="term" value="C:nucleus"/>
    <property type="evidence" value="ECO:0007669"/>
    <property type="project" value="UniProtKB-SubCell"/>
</dbReference>
<dbReference type="GO" id="GO:0006352">
    <property type="term" value="P:DNA-templated transcription initiation"/>
    <property type="evidence" value="ECO:0007669"/>
    <property type="project" value="InterPro"/>
</dbReference>
<dbReference type="EMBL" id="BSXU01002385">
    <property type="protein sequence ID" value="GMG37028.1"/>
    <property type="molecule type" value="Genomic_DNA"/>
</dbReference>
<dbReference type="InterPro" id="IPR038324">
    <property type="entry name" value="Rpb4/RPC9_sf"/>
</dbReference>
<evidence type="ECO:0000256" key="1">
    <source>
        <dbReference type="ARBA" id="ARBA00004123"/>
    </source>
</evidence>
<name>A0A9W7DH25_AMBMO</name>
<dbReference type="Proteomes" id="UP001165063">
    <property type="component" value="Unassembled WGS sequence"/>
</dbReference>
<sequence length="200" mass="22071">MNISTSTVATRRRKARSNQQDEEENAAELKLGPEFQIEQVNHYGVQQPLMALSLSEARILIRAALKERMELLTKMNGGQPILPDTVKNEDGSSAASDPDDDTLAKMATGPGANEVLRKTLDHLSMFSRFKDAETCTAAENLLKSSENSGLHPFEIAQLGSLACEDVDEAVTLIPSLNDKKDNIDLQRILDELNRLETNYS</sequence>
<dbReference type="Pfam" id="PF03874">
    <property type="entry name" value="RNA_pol_Rpb4"/>
    <property type="match status" value="1"/>
</dbReference>
<dbReference type="GO" id="GO:0030880">
    <property type="term" value="C:RNA polymerase complex"/>
    <property type="evidence" value="ECO:0007669"/>
    <property type="project" value="InterPro"/>
</dbReference>
<organism evidence="6 7">
    <name type="scientific">Ambrosiozyma monospora</name>
    <name type="common">Yeast</name>
    <name type="synonym">Endomycopsis monosporus</name>
    <dbReference type="NCBI Taxonomy" id="43982"/>
    <lineage>
        <taxon>Eukaryota</taxon>
        <taxon>Fungi</taxon>
        <taxon>Dikarya</taxon>
        <taxon>Ascomycota</taxon>
        <taxon>Saccharomycotina</taxon>
        <taxon>Pichiomycetes</taxon>
        <taxon>Pichiales</taxon>
        <taxon>Pichiaceae</taxon>
        <taxon>Ambrosiozyma</taxon>
    </lineage>
</organism>
<comment type="similarity">
    <text evidence="3">Belongs to the eukaryotic RPB4 RNA polymerase subunit family.</text>
</comment>
<dbReference type="SUPFAM" id="SSF47819">
    <property type="entry name" value="HRDC-like"/>
    <property type="match status" value="1"/>
</dbReference>
<protein>
    <submittedName>
        <fullName evidence="6">Unnamed protein product</fullName>
    </submittedName>
</protein>
<evidence type="ECO:0000256" key="3">
    <source>
        <dbReference type="ARBA" id="ARBA00025724"/>
    </source>
</evidence>
<dbReference type="PANTHER" id="PTHR21297">
    <property type="entry name" value="DNA-DIRECTED RNA POLYMERASE II"/>
    <property type="match status" value="1"/>
</dbReference>
<dbReference type="InterPro" id="IPR006590">
    <property type="entry name" value="RNA_pol_Rpb4/RPC9_core"/>
</dbReference>
<dbReference type="SMART" id="SM00657">
    <property type="entry name" value="RPOL4c"/>
    <property type="match status" value="1"/>
</dbReference>
<keyword evidence="7" id="KW-1185">Reference proteome</keyword>
<reference evidence="6" key="1">
    <citation type="submission" date="2023-04" db="EMBL/GenBank/DDBJ databases">
        <title>Ambrosiozyma monospora NBRC 1965.</title>
        <authorList>
            <person name="Ichikawa N."/>
            <person name="Sato H."/>
            <person name="Tonouchi N."/>
        </authorList>
    </citation>
    <scope>NUCLEOTIDE SEQUENCE</scope>
    <source>
        <strain evidence="6">NBRC 1965</strain>
    </source>
</reference>
<evidence type="ECO:0000256" key="2">
    <source>
        <dbReference type="ARBA" id="ARBA00023242"/>
    </source>
</evidence>
<feature type="domain" description="RNA polymerase Rpb4/RPC9 core" evidence="5">
    <location>
        <begin position="84"/>
        <end position="199"/>
    </location>
</feature>
<dbReference type="InterPro" id="IPR045222">
    <property type="entry name" value="Rpb4-like"/>
</dbReference>
<dbReference type="AlphaFoldDB" id="A0A9W7DH25"/>
<evidence type="ECO:0000256" key="4">
    <source>
        <dbReference type="SAM" id="MobiDB-lite"/>
    </source>
</evidence>
<evidence type="ECO:0000313" key="6">
    <source>
        <dbReference type="EMBL" id="GMG37028.1"/>
    </source>
</evidence>
<dbReference type="OrthoDB" id="2186918at2759"/>
<comment type="subcellular location">
    <subcellularLocation>
        <location evidence="1">Nucleus</location>
    </subcellularLocation>
</comment>
<evidence type="ECO:0000313" key="7">
    <source>
        <dbReference type="Proteomes" id="UP001165063"/>
    </source>
</evidence>
<dbReference type="InterPro" id="IPR010997">
    <property type="entry name" value="HRDC-like_sf"/>
</dbReference>
<dbReference type="Gene3D" id="1.20.1250.40">
    <property type="match status" value="1"/>
</dbReference>
<gene>
    <name evidence="6" type="ORF">Amon01_000474600</name>
</gene>
<proteinExistence type="inferred from homology"/>
<keyword evidence="2" id="KW-0539">Nucleus</keyword>
<comment type="caution">
    <text evidence="6">The sequence shown here is derived from an EMBL/GenBank/DDBJ whole genome shotgun (WGS) entry which is preliminary data.</text>
</comment>